<dbReference type="Proteomes" id="UP000247702">
    <property type="component" value="Unassembled WGS sequence"/>
</dbReference>
<proteinExistence type="predicted"/>
<organism evidence="2 3">
    <name type="scientific">Rhizophagus clarus</name>
    <dbReference type="NCBI Taxonomy" id="94130"/>
    <lineage>
        <taxon>Eukaryota</taxon>
        <taxon>Fungi</taxon>
        <taxon>Fungi incertae sedis</taxon>
        <taxon>Mucoromycota</taxon>
        <taxon>Glomeromycotina</taxon>
        <taxon>Glomeromycetes</taxon>
        <taxon>Glomerales</taxon>
        <taxon>Glomeraceae</taxon>
        <taxon>Rhizophagus</taxon>
    </lineage>
</organism>
<feature type="compositionally biased region" description="Low complexity" evidence="1">
    <location>
        <begin position="180"/>
        <end position="193"/>
    </location>
</feature>
<gene>
    <name evidence="2" type="ORF">RclHR1_01120019</name>
</gene>
<protein>
    <submittedName>
        <fullName evidence="2">Uncharacterized protein</fullName>
    </submittedName>
</protein>
<evidence type="ECO:0000256" key="1">
    <source>
        <dbReference type="SAM" id="MobiDB-lite"/>
    </source>
</evidence>
<name>A0A2Z6QIR4_9GLOM</name>
<dbReference type="AlphaFoldDB" id="A0A2Z6QIR4"/>
<dbReference type="EMBL" id="BEXD01000136">
    <property type="protein sequence ID" value="GBB84631.1"/>
    <property type="molecule type" value="Genomic_DNA"/>
</dbReference>
<sequence length="239" mass="26802">METHTARFWQVSPIYLKKSNNNAATVYIVALTTGLKYKNIAKPKEIKPHLARACLISAHYICEALPSAYAHAKYIKKRHSLSSLRQISKLCSFVRCPCQDAVVKKYTTRGKIDYARRFERMKGTKLMEELAPLSVLFLKSKYETNPSVVTSLSGSGLPWKRHFRNHRPDSTSSPNHLRGLDSSRSLRVSSSRSNPPVDVGGSSSAHSDELAPLPNFTNLSTFNTASKRRKRNVSSVPRV</sequence>
<reference evidence="2 3" key="1">
    <citation type="submission" date="2017-11" db="EMBL/GenBank/DDBJ databases">
        <title>The genome of Rhizophagus clarus HR1 reveals common genetic basis of auxotrophy among arbuscular mycorrhizal fungi.</title>
        <authorList>
            <person name="Kobayashi Y."/>
        </authorList>
    </citation>
    <scope>NUCLEOTIDE SEQUENCE [LARGE SCALE GENOMIC DNA]</scope>
    <source>
        <strain evidence="2 3">HR1</strain>
    </source>
</reference>
<feature type="region of interest" description="Disordered" evidence="1">
    <location>
        <begin position="163"/>
        <end position="239"/>
    </location>
</feature>
<keyword evidence="3" id="KW-1185">Reference proteome</keyword>
<comment type="caution">
    <text evidence="2">The sequence shown here is derived from an EMBL/GenBank/DDBJ whole genome shotgun (WGS) entry which is preliminary data.</text>
</comment>
<accession>A0A2Z6QIR4</accession>
<feature type="compositionally biased region" description="Polar residues" evidence="1">
    <location>
        <begin position="215"/>
        <end position="225"/>
    </location>
</feature>
<evidence type="ECO:0000313" key="3">
    <source>
        <dbReference type="Proteomes" id="UP000247702"/>
    </source>
</evidence>
<evidence type="ECO:0000313" key="2">
    <source>
        <dbReference type="EMBL" id="GBB84631.1"/>
    </source>
</evidence>